<dbReference type="InterPro" id="IPR016169">
    <property type="entry name" value="FAD-bd_PCMH_sub2"/>
</dbReference>
<accession>A0ABD1C9T6</accession>
<evidence type="ECO:0000256" key="2">
    <source>
        <dbReference type="ARBA" id="ARBA00004191"/>
    </source>
</evidence>
<dbReference type="PROSITE" id="PS51387">
    <property type="entry name" value="FAD_PCMH"/>
    <property type="match status" value="1"/>
</dbReference>
<evidence type="ECO:0000256" key="12">
    <source>
        <dbReference type="ARBA" id="ARBA00023180"/>
    </source>
</evidence>
<name>A0ABD1C9T6_CARAN</name>
<dbReference type="FunFam" id="3.30.43.10:FF:000004">
    <property type="entry name" value="Berberine bridge enzyme-like 15"/>
    <property type="match status" value="1"/>
</dbReference>
<dbReference type="GO" id="GO:0016491">
    <property type="term" value="F:oxidoreductase activity"/>
    <property type="evidence" value="ECO:0007669"/>
    <property type="project" value="UniProtKB-KW"/>
</dbReference>
<dbReference type="Proteomes" id="UP001558713">
    <property type="component" value="Unassembled WGS sequence"/>
</dbReference>
<dbReference type="InterPro" id="IPR012951">
    <property type="entry name" value="BBE"/>
</dbReference>
<evidence type="ECO:0000313" key="15">
    <source>
        <dbReference type="EMBL" id="KAL1226014.1"/>
    </source>
</evidence>
<feature type="domain" description="FAD-binding PCMH-type" evidence="14">
    <location>
        <begin position="83"/>
        <end position="259"/>
    </location>
</feature>
<evidence type="ECO:0000256" key="9">
    <source>
        <dbReference type="ARBA" id="ARBA00022827"/>
    </source>
</evidence>
<keyword evidence="16" id="KW-1185">Reference proteome</keyword>
<feature type="signal peptide" evidence="13">
    <location>
        <begin position="1"/>
        <end position="24"/>
    </location>
</feature>
<comment type="similarity">
    <text evidence="3">Belongs to the oxygen-dependent FAD-linked oxidoreductase family.</text>
</comment>
<evidence type="ECO:0000259" key="14">
    <source>
        <dbReference type="PROSITE" id="PS51387"/>
    </source>
</evidence>
<evidence type="ECO:0000256" key="1">
    <source>
        <dbReference type="ARBA" id="ARBA00001974"/>
    </source>
</evidence>
<dbReference type="InterPro" id="IPR036318">
    <property type="entry name" value="FAD-bd_PCMH-like_sf"/>
</dbReference>
<dbReference type="Gene3D" id="3.30.43.10">
    <property type="entry name" value="Uridine Diphospho-n-acetylenolpyruvylglucosamine Reductase, domain 2"/>
    <property type="match status" value="1"/>
</dbReference>
<dbReference type="Pfam" id="PF08031">
    <property type="entry name" value="BBE"/>
    <property type="match status" value="1"/>
</dbReference>
<dbReference type="InterPro" id="IPR016166">
    <property type="entry name" value="FAD-bd_PCMH"/>
</dbReference>
<reference evidence="15 16" key="1">
    <citation type="submission" date="2024-04" db="EMBL/GenBank/DDBJ databases">
        <title>Genome assembly C_amara_ONT_v2.</title>
        <authorList>
            <person name="Yant L."/>
            <person name="Moore C."/>
            <person name="Slenker M."/>
        </authorList>
    </citation>
    <scope>NUCLEOTIDE SEQUENCE [LARGE SCALE GENOMIC DNA]</scope>
    <source>
        <tissue evidence="15">Leaf</tissue>
    </source>
</reference>
<sequence>MRISKPFPALSFLSILALYFSSYTIRPTSSSASLQDQFINCLKRNTNFYFPLEKTFYAPAKNVSMFSQVLESTAQNLRFLSKSMPKPGFIFEPVHESHVQASILCSKKLGIHLRVRSGGHDYEGLSYVSRIETPFILIDMSKLREISVDIEDNSAWVQAGATNGELYYRIAEKSKIHGFPAGFCSSLGIGGHITGGAYGLLMRKFGLGADNVLDAKIIDANGKLLDRAGMGEDLFWAIRGGGGASFGIILAWKVNLVPLPKTVTVFTVTKTLEQDVGNKILSKWQVVASKLVEELFIRVLFNLAVNNGNKTVTTSYIGQFLGEKSTLMEVMKKGFPELGLTPEDCTKMSWIESILYNGGFPTGSPIEVLLQAKSPLGKRYFKGKSDFVKEPIPTLGLKGLFKRLLEEDAPFMIWTPYGGMMSKIPESEIPFPHRNGTIFMSYYSTRWTENDKRPTRHINWIRDLYSYMKPYVSAHPRQAYVNYRDLDLGKNTKNVKSNIKQAQVWGPKYFKDNFNRLVSVKSKVDPENFFRHEQSIPPML</sequence>
<evidence type="ECO:0000256" key="6">
    <source>
        <dbReference type="ARBA" id="ARBA00022630"/>
    </source>
</evidence>
<dbReference type="GO" id="GO:0000166">
    <property type="term" value="F:nucleotide binding"/>
    <property type="evidence" value="ECO:0007669"/>
    <property type="project" value="UniProtKB-KW"/>
</dbReference>
<keyword evidence="4" id="KW-0134">Cell wall</keyword>
<evidence type="ECO:0000256" key="8">
    <source>
        <dbReference type="ARBA" id="ARBA00022741"/>
    </source>
</evidence>
<dbReference type="InterPro" id="IPR016167">
    <property type="entry name" value="FAD-bd_PCMH_sub1"/>
</dbReference>
<evidence type="ECO:0000256" key="11">
    <source>
        <dbReference type="ARBA" id="ARBA00023157"/>
    </source>
</evidence>
<evidence type="ECO:0000256" key="5">
    <source>
        <dbReference type="ARBA" id="ARBA00022525"/>
    </source>
</evidence>
<keyword evidence="5" id="KW-0964">Secreted</keyword>
<protein>
    <submittedName>
        <fullName evidence="15">Berberine bridge enzyme-like 26</fullName>
    </submittedName>
</protein>
<proteinExistence type="inferred from homology"/>
<dbReference type="SUPFAM" id="SSF56176">
    <property type="entry name" value="FAD-binding/transporter-associated domain-like"/>
    <property type="match status" value="1"/>
</dbReference>
<dbReference type="Gene3D" id="3.30.465.10">
    <property type="match status" value="1"/>
</dbReference>
<comment type="caution">
    <text evidence="15">The sequence shown here is derived from an EMBL/GenBank/DDBJ whole genome shotgun (WGS) entry which is preliminary data.</text>
</comment>
<keyword evidence="12" id="KW-0325">Glycoprotein</keyword>
<organism evidence="15 16">
    <name type="scientific">Cardamine amara subsp. amara</name>
    <dbReference type="NCBI Taxonomy" id="228776"/>
    <lineage>
        <taxon>Eukaryota</taxon>
        <taxon>Viridiplantae</taxon>
        <taxon>Streptophyta</taxon>
        <taxon>Embryophyta</taxon>
        <taxon>Tracheophyta</taxon>
        <taxon>Spermatophyta</taxon>
        <taxon>Magnoliopsida</taxon>
        <taxon>eudicotyledons</taxon>
        <taxon>Gunneridae</taxon>
        <taxon>Pentapetalae</taxon>
        <taxon>rosids</taxon>
        <taxon>malvids</taxon>
        <taxon>Brassicales</taxon>
        <taxon>Brassicaceae</taxon>
        <taxon>Cardamineae</taxon>
        <taxon>Cardamine</taxon>
    </lineage>
</organism>
<dbReference type="EMBL" id="JBANAX010000014">
    <property type="protein sequence ID" value="KAL1226014.1"/>
    <property type="molecule type" value="Genomic_DNA"/>
</dbReference>
<comment type="subcellular location">
    <subcellularLocation>
        <location evidence="2">Secreted</location>
        <location evidence="2">Cell wall</location>
    </subcellularLocation>
</comment>
<gene>
    <name evidence="15" type="ORF">V5N11_008746</name>
</gene>
<comment type="cofactor">
    <cofactor evidence="1">
        <name>FAD</name>
        <dbReference type="ChEBI" id="CHEBI:57692"/>
    </cofactor>
</comment>
<evidence type="ECO:0000256" key="4">
    <source>
        <dbReference type="ARBA" id="ARBA00022512"/>
    </source>
</evidence>
<dbReference type="Gene3D" id="3.40.462.20">
    <property type="match status" value="1"/>
</dbReference>
<keyword evidence="10" id="KW-0560">Oxidoreductase</keyword>
<evidence type="ECO:0000256" key="13">
    <source>
        <dbReference type="SAM" id="SignalP"/>
    </source>
</evidence>
<dbReference type="PANTHER" id="PTHR32448">
    <property type="entry name" value="OS08G0158400 PROTEIN"/>
    <property type="match status" value="1"/>
</dbReference>
<dbReference type="InterPro" id="IPR006094">
    <property type="entry name" value="Oxid_FAD_bind_N"/>
</dbReference>
<evidence type="ECO:0000256" key="10">
    <source>
        <dbReference type="ARBA" id="ARBA00023002"/>
    </source>
</evidence>
<keyword evidence="6" id="KW-0285">Flavoprotein</keyword>
<dbReference type="AlphaFoldDB" id="A0ABD1C9T6"/>
<feature type="chain" id="PRO_5044833919" evidence="13">
    <location>
        <begin position="25"/>
        <end position="540"/>
    </location>
</feature>
<evidence type="ECO:0000256" key="3">
    <source>
        <dbReference type="ARBA" id="ARBA00005466"/>
    </source>
</evidence>
<evidence type="ECO:0000256" key="7">
    <source>
        <dbReference type="ARBA" id="ARBA00022729"/>
    </source>
</evidence>
<keyword evidence="7 13" id="KW-0732">Signal</keyword>
<keyword evidence="9" id="KW-0274">FAD</keyword>
<dbReference type="Pfam" id="PF01565">
    <property type="entry name" value="FAD_binding_4"/>
    <property type="match status" value="1"/>
</dbReference>
<evidence type="ECO:0000313" key="16">
    <source>
        <dbReference type="Proteomes" id="UP001558713"/>
    </source>
</evidence>
<keyword evidence="11" id="KW-1015">Disulfide bond</keyword>
<keyword evidence="8" id="KW-0547">Nucleotide-binding</keyword>